<dbReference type="Gene3D" id="3.90.1200.10">
    <property type="match status" value="1"/>
</dbReference>
<dbReference type="RefSeq" id="WP_134519969.1">
    <property type="nucleotide sequence ID" value="NZ_SOHE01000053.1"/>
</dbReference>
<proteinExistence type="predicted"/>
<dbReference type="EMBL" id="SOHE01000053">
    <property type="protein sequence ID" value="TFD48944.1"/>
    <property type="molecule type" value="Genomic_DNA"/>
</dbReference>
<feature type="region of interest" description="Disordered" evidence="1">
    <location>
        <begin position="1"/>
        <end position="21"/>
    </location>
</feature>
<feature type="compositionally biased region" description="Low complexity" evidence="1">
    <location>
        <begin position="1"/>
        <end position="15"/>
    </location>
</feature>
<accession>A0A4V3IR13</accession>
<dbReference type="InterPro" id="IPR011009">
    <property type="entry name" value="Kinase-like_dom_sf"/>
</dbReference>
<protein>
    <submittedName>
        <fullName evidence="2">Uncharacterized protein</fullName>
    </submittedName>
</protein>
<reference evidence="2 3" key="1">
    <citation type="submission" date="2019-03" db="EMBL/GenBank/DDBJ databases">
        <title>Genomics of glacier-inhabiting Cryobacterium strains.</title>
        <authorList>
            <person name="Liu Q."/>
            <person name="Xin Y.-H."/>
        </authorList>
    </citation>
    <scope>NUCLEOTIDE SEQUENCE [LARGE SCALE GENOMIC DNA]</scope>
    <source>
        <strain evidence="2 3">Hh14</strain>
    </source>
</reference>
<comment type="caution">
    <text evidence="2">The sequence shown here is derived from an EMBL/GenBank/DDBJ whole genome shotgun (WGS) entry which is preliminary data.</text>
</comment>
<dbReference type="Proteomes" id="UP000297447">
    <property type="component" value="Unassembled WGS sequence"/>
</dbReference>
<gene>
    <name evidence="2" type="ORF">E3T55_12960</name>
</gene>
<evidence type="ECO:0000256" key="1">
    <source>
        <dbReference type="SAM" id="MobiDB-lite"/>
    </source>
</evidence>
<evidence type="ECO:0000313" key="3">
    <source>
        <dbReference type="Proteomes" id="UP000297447"/>
    </source>
</evidence>
<evidence type="ECO:0000313" key="2">
    <source>
        <dbReference type="EMBL" id="TFD48944.1"/>
    </source>
</evidence>
<organism evidence="2 3">
    <name type="scientific">Cryobacterium frigoriphilum</name>
    <dbReference type="NCBI Taxonomy" id="1259150"/>
    <lineage>
        <taxon>Bacteria</taxon>
        <taxon>Bacillati</taxon>
        <taxon>Actinomycetota</taxon>
        <taxon>Actinomycetes</taxon>
        <taxon>Micrococcales</taxon>
        <taxon>Microbacteriaceae</taxon>
        <taxon>Cryobacterium</taxon>
    </lineage>
</organism>
<dbReference type="AlphaFoldDB" id="A0A4V3IR13"/>
<sequence length="373" mass="39461">MLSPAAGAAAESGAGPMIPEQVTDRQGLTWTLTRAWPSADGSVTFEAASPQSPHVRGGRLTDADGVTLAPVGSDARLPELAGYAATGTVVVHRPGRRAVVRTNDGSRFIKVVRPGRAESVLDAAGRADEFARAFRVPAVLADTGGSVHFAALRGRTVHDLGADRSLAPPAWAGLWAEWATAWTAVIGAAPAAASVNASAARNNPSRFHSAEAEVDVVQTWTGHAQRLLGPGAAATQLTETAERVSALLTDTAADPLVSTHRDLHDKQLLWHPRDGLSLLDLDTATRGEAALDLGNMAAHVLLRQRQGLWSAATAGTAEAAVRHTAARLGVNPERLHAYEMAARFRITCVYAYRPRWAALAGRLQSELRHQLCR</sequence>
<dbReference type="SUPFAM" id="SSF56112">
    <property type="entry name" value="Protein kinase-like (PK-like)"/>
    <property type="match status" value="1"/>
</dbReference>
<dbReference type="OrthoDB" id="7842280at2"/>
<keyword evidence="3" id="KW-1185">Reference proteome</keyword>
<name>A0A4V3IR13_9MICO</name>